<gene>
    <name evidence="1" type="ORF">RIF29_21137</name>
</gene>
<evidence type="ECO:0000313" key="2">
    <source>
        <dbReference type="Proteomes" id="UP001372338"/>
    </source>
</evidence>
<evidence type="ECO:0008006" key="3">
    <source>
        <dbReference type="Google" id="ProtNLM"/>
    </source>
</evidence>
<evidence type="ECO:0000313" key="1">
    <source>
        <dbReference type="EMBL" id="KAK7268439.1"/>
    </source>
</evidence>
<organism evidence="1 2">
    <name type="scientific">Crotalaria pallida</name>
    <name type="common">Smooth rattlebox</name>
    <name type="synonym">Crotalaria striata</name>
    <dbReference type="NCBI Taxonomy" id="3830"/>
    <lineage>
        <taxon>Eukaryota</taxon>
        <taxon>Viridiplantae</taxon>
        <taxon>Streptophyta</taxon>
        <taxon>Embryophyta</taxon>
        <taxon>Tracheophyta</taxon>
        <taxon>Spermatophyta</taxon>
        <taxon>Magnoliopsida</taxon>
        <taxon>eudicotyledons</taxon>
        <taxon>Gunneridae</taxon>
        <taxon>Pentapetalae</taxon>
        <taxon>rosids</taxon>
        <taxon>fabids</taxon>
        <taxon>Fabales</taxon>
        <taxon>Fabaceae</taxon>
        <taxon>Papilionoideae</taxon>
        <taxon>50 kb inversion clade</taxon>
        <taxon>genistoids sensu lato</taxon>
        <taxon>core genistoids</taxon>
        <taxon>Crotalarieae</taxon>
        <taxon>Crotalaria</taxon>
    </lineage>
</organism>
<sequence length="205" mass="23025">MIESISSKVLQIIWKWRSNAMFNDMFVYPICPCEIIRRYVVNFLEARKETGLHVPTTRVEQLIKWVPPPDGWVRLNSDGAAKANFGIVGLGGLLQDVVAKSLHGHFEGSISGFNIIVAIGKILQEDWHVEISHVYKGLFVSAVEIRVCLKASFWSYGKKRVCGGQTRYQTSTKETNSCEDILANLGCDLNTYVINLLSLIILSFC</sequence>
<keyword evidence="2" id="KW-1185">Reference proteome</keyword>
<dbReference type="EMBL" id="JAYWIO010000004">
    <property type="protein sequence ID" value="KAK7268439.1"/>
    <property type="molecule type" value="Genomic_DNA"/>
</dbReference>
<reference evidence="1 2" key="1">
    <citation type="submission" date="2024-01" db="EMBL/GenBank/DDBJ databases">
        <title>The genomes of 5 underutilized Papilionoideae crops provide insights into root nodulation and disease resistanc.</title>
        <authorList>
            <person name="Yuan L."/>
        </authorList>
    </citation>
    <scope>NUCLEOTIDE SEQUENCE [LARGE SCALE GENOMIC DNA]</scope>
    <source>
        <strain evidence="1">ZHUSHIDOU_FW_LH</strain>
        <tissue evidence="1">Leaf</tissue>
    </source>
</reference>
<dbReference type="AlphaFoldDB" id="A0AAN9F2H2"/>
<name>A0AAN9F2H2_CROPI</name>
<accession>A0AAN9F2H2</accession>
<dbReference type="Proteomes" id="UP001372338">
    <property type="component" value="Unassembled WGS sequence"/>
</dbReference>
<proteinExistence type="predicted"/>
<protein>
    <recommendedName>
        <fullName evidence="3">RNase H type-1 domain-containing protein</fullName>
    </recommendedName>
</protein>
<comment type="caution">
    <text evidence="1">The sequence shown here is derived from an EMBL/GenBank/DDBJ whole genome shotgun (WGS) entry which is preliminary data.</text>
</comment>